<name>A0A8H6AWM9_9HELO</name>
<dbReference type="PANTHER" id="PTHR43775">
    <property type="entry name" value="FATTY ACID SYNTHASE"/>
    <property type="match status" value="1"/>
</dbReference>
<evidence type="ECO:0000313" key="2">
    <source>
        <dbReference type="EMBL" id="KAF5874835.1"/>
    </source>
</evidence>
<dbReference type="Gene3D" id="3.40.50.720">
    <property type="entry name" value="NAD(P)-binding Rossmann-like Domain"/>
    <property type="match status" value="1"/>
</dbReference>
<sequence length="222" mass="24204">MTCIEKYWDFLFEKMSFEEWSAATSPKVQGTRNLHRALPDNLDFFILLSSIAGVFGSIGQSNYAAGTIFQDAFCLYKNSKGQKAVSLRLGIVSDIGIISENPEVLKNGDFVREIASVKEEEFIALLDNYCNSDNPLQLPASGGALPIIGLLAPSQFTAQGVDILSWAQTPTFSPLAYIGEDDTLSTDTQSAKGSFKSQLQAAESANEVKEVELTSHNSRPLH</sequence>
<dbReference type="SUPFAM" id="SSF51735">
    <property type="entry name" value="NAD(P)-binding Rossmann-fold domains"/>
    <property type="match status" value="1"/>
</dbReference>
<dbReference type="GO" id="GO:0044550">
    <property type="term" value="P:secondary metabolite biosynthetic process"/>
    <property type="evidence" value="ECO:0007669"/>
    <property type="project" value="TreeGrafter"/>
</dbReference>
<comment type="caution">
    <text evidence="2">The sequence shown here is derived from an EMBL/GenBank/DDBJ whole genome shotgun (WGS) entry which is preliminary data.</text>
</comment>
<dbReference type="SMART" id="SM00822">
    <property type="entry name" value="PKS_KR"/>
    <property type="match status" value="1"/>
</dbReference>
<dbReference type="GeneID" id="59257386"/>
<dbReference type="GO" id="GO:0006633">
    <property type="term" value="P:fatty acid biosynthetic process"/>
    <property type="evidence" value="ECO:0007669"/>
    <property type="project" value="TreeGrafter"/>
</dbReference>
<reference evidence="2 3" key="1">
    <citation type="journal article" date="2020" name="Phytopathology">
        <title>A high-quality genome resource of Botrytis fragariae, a new and rapidly spreading fungal pathogen causing strawberry gray mold in the U.S.A.</title>
        <authorList>
            <person name="Wu Y."/>
            <person name="Saski C.A."/>
            <person name="Schnabel G."/>
            <person name="Xiao S."/>
            <person name="Hu M."/>
        </authorList>
    </citation>
    <scope>NUCLEOTIDE SEQUENCE [LARGE SCALE GENOMIC DNA]</scope>
    <source>
        <strain evidence="2 3">BVB16</strain>
    </source>
</reference>
<dbReference type="RefSeq" id="XP_037193781.1">
    <property type="nucleotide sequence ID" value="XM_037333694.1"/>
</dbReference>
<dbReference type="InterPro" id="IPR050091">
    <property type="entry name" value="PKS_NRPS_Biosynth_Enz"/>
</dbReference>
<dbReference type="AlphaFoldDB" id="A0A8H6AWM9"/>
<accession>A0A8H6AWM9</accession>
<dbReference type="EMBL" id="JABFCT010000006">
    <property type="protein sequence ID" value="KAF5874835.1"/>
    <property type="molecule type" value="Genomic_DNA"/>
</dbReference>
<dbReference type="GO" id="GO:0004312">
    <property type="term" value="F:fatty acid synthase activity"/>
    <property type="evidence" value="ECO:0007669"/>
    <property type="project" value="TreeGrafter"/>
</dbReference>
<dbReference type="OrthoDB" id="329835at2759"/>
<protein>
    <submittedName>
        <fullName evidence="2">Putative polyketide synthase protein</fullName>
    </submittedName>
</protein>
<gene>
    <name evidence="2" type="ORF">Bfra_003284</name>
</gene>
<organism evidence="2 3">
    <name type="scientific">Botrytis fragariae</name>
    <dbReference type="NCBI Taxonomy" id="1964551"/>
    <lineage>
        <taxon>Eukaryota</taxon>
        <taxon>Fungi</taxon>
        <taxon>Dikarya</taxon>
        <taxon>Ascomycota</taxon>
        <taxon>Pezizomycotina</taxon>
        <taxon>Leotiomycetes</taxon>
        <taxon>Helotiales</taxon>
        <taxon>Sclerotiniaceae</taxon>
        <taxon>Botrytis</taxon>
    </lineage>
</organism>
<keyword evidence="3" id="KW-1185">Reference proteome</keyword>
<feature type="domain" description="Ketoreductase" evidence="1">
    <location>
        <begin position="1"/>
        <end position="95"/>
    </location>
</feature>
<dbReference type="PANTHER" id="PTHR43775:SF29">
    <property type="entry name" value="ASPERFURANONE POLYKETIDE SYNTHASE AFOG-RELATED"/>
    <property type="match status" value="1"/>
</dbReference>
<dbReference type="Pfam" id="PF08659">
    <property type="entry name" value="KR"/>
    <property type="match status" value="1"/>
</dbReference>
<dbReference type="InterPro" id="IPR013968">
    <property type="entry name" value="PKS_KR"/>
</dbReference>
<evidence type="ECO:0000313" key="3">
    <source>
        <dbReference type="Proteomes" id="UP000531561"/>
    </source>
</evidence>
<evidence type="ECO:0000259" key="1">
    <source>
        <dbReference type="SMART" id="SM00822"/>
    </source>
</evidence>
<dbReference type="InterPro" id="IPR057326">
    <property type="entry name" value="KR_dom"/>
</dbReference>
<dbReference type="Proteomes" id="UP000531561">
    <property type="component" value="Unassembled WGS sequence"/>
</dbReference>
<dbReference type="InterPro" id="IPR036291">
    <property type="entry name" value="NAD(P)-bd_dom_sf"/>
</dbReference>
<proteinExistence type="predicted"/>